<keyword evidence="2" id="KW-1185">Reference proteome</keyword>
<evidence type="ECO:0000313" key="2">
    <source>
        <dbReference type="Proteomes" id="UP001187192"/>
    </source>
</evidence>
<proteinExistence type="predicted"/>
<protein>
    <submittedName>
        <fullName evidence="1">Uncharacterized protein</fullName>
    </submittedName>
</protein>
<gene>
    <name evidence="1" type="ORF">TIFTF001_028342</name>
</gene>
<dbReference type="Proteomes" id="UP001187192">
    <property type="component" value="Unassembled WGS sequence"/>
</dbReference>
<comment type="caution">
    <text evidence="1">The sequence shown here is derived from an EMBL/GenBank/DDBJ whole genome shotgun (WGS) entry which is preliminary data.</text>
</comment>
<dbReference type="EMBL" id="BTGU01000085">
    <property type="protein sequence ID" value="GMN59253.1"/>
    <property type="molecule type" value="Genomic_DNA"/>
</dbReference>
<reference evidence="1" key="1">
    <citation type="submission" date="2023-07" db="EMBL/GenBank/DDBJ databases">
        <title>draft genome sequence of fig (Ficus carica).</title>
        <authorList>
            <person name="Takahashi T."/>
            <person name="Nishimura K."/>
        </authorList>
    </citation>
    <scope>NUCLEOTIDE SEQUENCE</scope>
</reference>
<sequence>MLKLPIEYWDCSVVVPPAVHDCPTWLLCESPVYDGQGLHGGCQTVDVGIYGQILTMIGSKEKYHTVHKVTISGYILAE</sequence>
<dbReference type="AlphaFoldDB" id="A0AA88IWF2"/>
<organism evidence="1 2">
    <name type="scientific">Ficus carica</name>
    <name type="common">Common fig</name>
    <dbReference type="NCBI Taxonomy" id="3494"/>
    <lineage>
        <taxon>Eukaryota</taxon>
        <taxon>Viridiplantae</taxon>
        <taxon>Streptophyta</taxon>
        <taxon>Embryophyta</taxon>
        <taxon>Tracheophyta</taxon>
        <taxon>Spermatophyta</taxon>
        <taxon>Magnoliopsida</taxon>
        <taxon>eudicotyledons</taxon>
        <taxon>Gunneridae</taxon>
        <taxon>Pentapetalae</taxon>
        <taxon>rosids</taxon>
        <taxon>fabids</taxon>
        <taxon>Rosales</taxon>
        <taxon>Moraceae</taxon>
        <taxon>Ficeae</taxon>
        <taxon>Ficus</taxon>
    </lineage>
</organism>
<evidence type="ECO:0000313" key="1">
    <source>
        <dbReference type="EMBL" id="GMN59253.1"/>
    </source>
</evidence>
<name>A0AA88IWF2_FICCA</name>
<accession>A0AA88IWF2</accession>